<dbReference type="Pfam" id="PF19300">
    <property type="entry name" value="BPD_transp_1_N"/>
    <property type="match status" value="1"/>
</dbReference>
<name>A0ABU0FBF8_9HYPH</name>
<dbReference type="InterPro" id="IPR035906">
    <property type="entry name" value="MetI-like_sf"/>
</dbReference>
<comment type="caution">
    <text evidence="9">The sequence shown here is derived from an EMBL/GenBank/DDBJ whole genome shotgun (WGS) entry which is preliminary data.</text>
</comment>
<evidence type="ECO:0000256" key="5">
    <source>
        <dbReference type="ARBA" id="ARBA00022989"/>
    </source>
</evidence>
<feature type="transmembrane region" description="Helical" evidence="7">
    <location>
        <begin position="21"/>
        <end position="40"/>
    </location>
</feature>
<dbReference type="PROSITE" id="PS50928">
    <property type="entry name" value="ABC_TM1"/>
    <property type="match status" value="1"/>
</dbReference>
<keyword evidence="3" id="KW-1003">Cell membrane</keyword>
<evidence type="ECO:0000256" key="4">
    <source>
        <dbReference type="ARBA" id="ARBA00022692"/>
    </source>
</evidence>
<dbReference type="InterPro" id="IPR000515">
    <property type="entry name" value="MetI-like"/>
</dbReference>
<feature type="transmembrane region" description="Helical" evidence="7">
    <location>
        <begin position="109"/>
        <end position="132"/>
    </location>
</feature>
<evidence type="ECO:0000313" key="9">
    <source>
        <dbReference type="EMBL" id="MDQ0391947.1"/>
    </source>
</evidence>
<dbReference type="InterPro" id="IPR045621">
    <property type="entry name" value="BPD_transp_1_N"/>
</dbReference>
<dbReference type="Proteomes" id="UP001237448">
    <property type="component" value="Unassembled WGS sequence"/>
</dbReference>
<dbReference type="Pfam" id="PF00528">
    <property type="entry name" value="BPD_transp_1"/>
    <property type="match status" value="1"/>
</dbReference>
<keyword evidence="5 7" id="KW-1133">Transmembrane helix</keyword>
<dbReference type="Gene3D" id="1.10.3720.10">
    <property type="entry name" value="MetI-like"/>
    <property type="match status" value="1"/>
</dbReference>
<organism evidence="9 10">
    <name type="scientific">Labrys monachus</name>
    <dbReference type="NCBI Taxonomy" id="217067"/>
    <lineage>
        <taxon>Bacteria</taxon>
        <taxon>Pseudomonadati</taxon>
        <taxon>Pseudomonadota</taxon>
        <taxon>Alphaproteobacteria</taxon>
        <taxon>Hyphomicrobiales</taxon>
        <taxon>Xanthobacteraceae</taxon>
        <taxon>Labrys</taxon>
    </lineage>
</organism>
<feature type="transmembrane region" description="Helical" evidence="7">
    <location>
        <begin position="292"/>
        <end position="319"/>
    </location>
</feature>
<keyword evidence="4 7" id="KW-0812">Transmembrane</keyword>
<evidence type="ECO:0000256" key="3">
    <source>
        <dbReference type="ARBA" id="ARBA00022475"/>
    </source>
</evidence>
<dbReference type="SUPFAM" id="SSF161098">
    <property type="entry name" value="MetI-like"/>
    <property type="match status" value="1"/>
</dbReference>
<feature type="transmembrane region" description="Helical" evidence="7">
    <location>
        <begin position="144"/>
        <end position="170"/>
    </location>
</feature>
<sequence>MPARSKFSSPVVGLVVRRLALGLFTLFLVSILVFLATEVLPGDAARVVLGRAANAKSLEALREQLHLNAPVLQRYGWWLADLCSGSFGISLVNGQAVSAIVAPRILDSAFLLGLAGLIGVPLSIAAGIFAAFRRGRRIDGVLSILTLILAALPEFVVGIGLIVLLATVVVQWFPPVSMIPPGASILSRPRILVLPVLTLVLVTFPYIFRMMRATMIEVLDSDYMEMAALKGLPRWRLTLVHALPNAVAPTVQVVALTFAYLAGGTVMIEYVFGYPGLGQGLMNAIQARDIPVIQLIVLLLAAFYVLLNLAADIAAILVTPRLRVGAWQRA</sequence>
<feature type="domain" description="ABC transmembrane type-1" evidence="8">
    <location>
        <begin position="105"/>
        <end position="311"/>
    </location>
</feature>
<dbReference type="EMBL" id="JAUSVK010000001">
    <property type="protein sequence ID" value="MDQ0391947.1"/>
    <property type="molecule type" value="Genomic_DNA"/>
</dbReference>
<proteinExistence type="inferred from homology"/>
<dbReference type="CDD" id="cd06261">
    <property type="entry name" value="TM_PBP2"/>
    <property type="match status" value="1"/>
</dbReference>
<reference evidence="9 10" key="1">
    <citation type="submission" date="2023-07" db="EMBL/GenBank/DDBJ databases">
        <title>Genomic Encyclopedia of Type Strains, Phase IV (KMG-IV): sequencing the most valuable type-strain genomes for metagenomic binning, comparative biology and taxonomic classification.</title>
        <authorList>
            <person name="Goeker M."/>
        </authorList>
    </citation>
    <scope>NUCLEOTIDE SEQUENCE [LARGE SCALE GENOMIC DNA]</scope>
    <source>
        <strain evidence="9 10">DSM 5896</strain>
    </source>
</reference>
<evidence type="ECO:0000256" key="7">
    <source>
        <dbReference type="RuleBase" id="RU363032"/>
    </source>
</evidence>
<dbReference type="PANTHER" id="PTHR43163:SF3">
    <property type="entry name" value="PEPTIDE ABC TRANSPORTER PERMEASE PROTEIN"/>
    <property type="match status" value="1"/>
</dbReference>
<feature type="transmembrane region" description="Helical" evidence="7">
    <location>
        <begin position="190"/>
        <end position="208"/>
    </location>
</feature>
<comment type="similarity">
    <text evidence="7">Belongs to the binding-protein-dependent transport system permease family.</text>
</comment>
<gene>
    <name evidence="9" type="ORF">J3R73_001739</name>
</gene>
<evidence type="ECO:0000256" key="1">
    <source>
        <dbReference type="ARBA" id="ARBA00004651"/>
    </source>
</evidence>
<evidence type="ECO:0000259" key="8">
    <source>
        <dbReference type="PROSITE" id="PS50928"/>
    </source>
</evidence>
<keyword evidence="2 7" id="KW-0813">Transport</keyword>
<protein>
    <submittedName>
        <fullName evidence="9">Peptide/nickel transport system permease protein</fullName>
    </submittedName>
</protein>
<feature type="transmembrane region" description="Helical" evidence="7">
    <location>
        <begin position="253"/>
        <end position="272"/>
    </location>
</feature>
<accession>A0ABU0FBF8</accession>
<evidence type="ECO:0000256" key="2">
    <source>
        <dbReference type="ARBA" id="ARBA00022448"/>
    </source>
</evidence>
<evidence type="ECO:0000256" key="6">
    <source>
        <dbReference type="ARBA" id="ARBA00023136"/>
    </source>
</evidence>
<keyword evidence="6 7" id="KW-0472">Membrane</keyword>
<comment type="subcellular location">
    <subcellularLocation>
        <location evidence="1 7">Cell membrane</location>
        <topology evidence="1 7">Multi-pass membrane protein</topology>
    </subcellularLocation>
</comment>
<dbReference type="PANTHER" id="PTHR43163">
    <property type="entry name" value="DIPEPTIDE TRANSPORT SYSTEM PERMEASE PROTEIN DPPB-RELATED"/>
    <property type="match status" value="1"/>
</dbReference>
<evidence type="ECO:0000313" key="10">
    <source>
        <dbReference type="Proteomes" id="UP001237448"/>
    </source>
</evidence>
<dbReference type="RefSeq" id="WP_307425085.1">
    <property type="nucleotide sequence ID" value="NZ_JAUSVK010000001.1"/>
</dbReference>
<keyword evidence="10" id="KW-1185">Reference proteome</keyword>